<dbReference type="Proteomes" id="UP000198280">
    <property type="component" value="Unassembled WGS sequence"/>
</dbReference>
<protein>
    <recommendedName>
        <fullName evidence="4">Alpha/beta hydrolase</fullName>
    </recommendedName>
</protein>
<gene>
    <name evidence="2" type="ORF">SAMN05216252_12755</name>
</gene>
<evidence type="ECO:0000313" key="2">
    <source>
        <dbReference type="EMBL" id="SNT45935.1"/>
    </source>
</evidence>
<keyword evidence="1" id="KW-0732">Signal</keyword>
<sequence length="303" mass="32344">MFWNRRARHRTAALSLAAAAVLLSGCASTAPVTVDGSPSPLQSPAAHPRETRAVVTEKPVSYVPADPKYTVRTPSGHLVNDCVPRRLHQYVTTLTTEDGKHLSTLILGKGPNVVYFGHQYGGQICNFLDLAEEIAGRGYRVMLPEFRNHVASEKAAASSSLDAKAAFDKLKDLGTKRVFLAGASCGGTTAAVQGVESGIPIVGLTLLSSPARCDGDAVAAVKKIQKPSLFMVAHDDMQGGHERQIRELYAASAATHKRLVAIDGEEHGTLMLYGSKEADERRAMVISFILNALTADNEVGVQD</sequence>
<name>A0A239MTD6_9ACTN</name>
<dbReference type="Gene3D" id="3.40.50.1820">
    <property type="entry name" value="alpha/beta hydrolase"/>
    <property type="match status" value="1"/>
</dbReference>
<reference evidence="2 3" key="1">
    <citation type="submission" date="2017-06" db="EMBL/GenBank/DDBJ databases">
        <authorList>
            <person name="Kim H.J."/>
            <person name="Triplett B.A."/>
        </authorList>
    </citation>
    <scope>NUCLEOTIDE SEQUENCE [LARGE SCALE GENOMIC DNA]</scope>
    <source>
        <strain evidence="2 3">CGMCC 4.1858</strain>
    </source>
</reference>
<keyword evidence="3" id="KW-1185">Reference proteome</keyword>
<evidence type="ECO:0008006" key="4">
    <source>
        <dbReference type="Google" id="ProtNLM"/>
    </source>
</evidence>
<organism evidence="2 3">
    <name type="scientific">Actinacidiphila glaucinigra</name>
    <dbReference type="NCBI Taxonomy" id="235986"/>
    <lineage>
        <taxon>Bacteria</taxon>
        <taxon>Bacillati</taxon>
        <taxon>Actinomycetota</taxon>
        <taxon>Actinomycetes</taxon>
        <taxon>Kitasatosporales</taxon>
        <taxon>Streptomycetaceae</taxon>
        <taxon>Actinacidiphila</taxon>
    </lineage>
</organism>
<proteinExistence type="predicted"/>
<feature type="signal peptide" evidence="1">
    <location>
        <begin position="1"/>
        <end position="29"/>
    </location>
</feature>
<feature type="chain" id="PRO_5039120317" description="Alpha/beta hydrolase" evidence="1">
    <location>
        <begin position="30"/>
        <end position="303"/>
    </location>
</feature>
<dbReference type="EMBL" id="FZOF01000027">
    <property type="protein sequence ID" value="SNT45935.1"/>
    <property type="molecule type" value="Genomic_DNA"/>
</dbReference>
<accession>A0A239MTD6</accession>
<evidence type="ECO:0000313" key="3">
    <source>
        <dbReference type="Proteomes" id="UP000198280"/>
    </source>
</evidence>
<evidence type="ECO:0000256" key="1">
    <source>
        <dbReference type="SAM" id="SignalP"/>
    </source>
</evidence>
<dbReference type="InterPro" id="IPR029058">
    <property type="entry name" value="AB_hydrolase_fold"/>
</dbReference>
<dbReference type="SUPFAM" id="SSF53474">
    <property type="entry name" value="alpha/beta-Hydrolases"/>
    <property type="match status" value="1"/>
</dbReference>
<dbReference type="PROSITE" id="PS51257">
    <property type="entry name" value="PROKAR_LIPOPROTEIN"/>
    <property type="match status" value="1"/>
</dbReference>
<dbReference type="AlphaFoldDB" id="A0A239MTD6"/>